<dbReference type="AlphaFoldDB" id="A0A915MHT5"/>
<reference evidence="2" key="1">
    <citation type="submission" date="2022-11" db="UniProtKB">
        <authorList>
            <consortium name="WormBaseParasite"/>
        </authorList>
    </citation>
    <scope>IDENTIFICATION</scope>
</reference>
<evidence type="ECO:0000313" key="2">
    <source>
        <dbReference type="WBParaSite" id="scaffold36287_cov277.g23136"/>
    </source>
</evidence>
<dbReference type="GO" id="GO:0003676">
    <property type="term" value="F:nucleic acid binding"/>
    <property type="evidence" value="ECO:0007669"/>
    <property type="project" value="InterPro"/>
</dbReference>
<sequence length="157" mass="18183">MFYLRDIQTEYVPDALFSKNCLKHVPVPNMISTSIKAKINGISKDEPTCEKDPWELPKEDNINGWGAVIDSWDNIYPDRNQRNDEKDRSGGHDENAYSLAELGCEEEAKHAIELLNDTEFMNRKLRVMYSRKKTINVSTIMMKEAKRRRNRGGFNGE</sequence>
<organism evidence="1 2">
    <name type="scientific">Meloidogyne javanica</name>
    <name type="common">Root-knot nematode worm</name>
    <dbReference type="NCBI Taxonomy" id="6303"/>
    <lineage>
        <taxon>Eukaryota</taxon>
        <taxon>Metazoa</taxon>
        <taxon>Ecdysozoa</taxon>
        <taxon>Nematoda</taxon>
        <taxon>Chromadorea</taxon>
        <taxon>Rhabditida</taxon>
        <taxon>Tylenchina</taxon>
        <taxon>Tylenchomorpha</taxon>
        <taxon>Tylenchoidea</taxon>
        <taxon>Meloidogynidae</taxon>
        <taxon>Meloidogyninae</taxon>
        <taxon>Meloidogyne</taxon>
        <taxon>Meloidogyne incognita group</taxon>
    </lineage>
</organism>
<name>A0A915MHT5_MELJA</name>
<protein>
    <submittedName>
        <fullName evidence="2">Uncharacterized protein</fullName>
    </submittedName>
</protein>
<keyword evidence="1" id="KW-1185">Reference proteome</keyword>
<proteinExistence type="predicted"/>
<dbReference type="InterPro" id="IPR012677">
    <property type="entry name" value="Nucleotide-bd_a/b_plait_sf"/>
</dbReference>
<dbReference type="WBParaSite" id="scaffold36287_cov277.g23136">
    <property type="protein sequence ID" value="scaffold36287_cov277.g23136"/>
    <property type="gene ID" value="scaffold36287_cov277.g23136"/>
</dbReference>
<evidence type="ECO:0000313" key="1">
    <source>
        <dbReference type="Proteomes" id="UP000887561"/>
    </source>
</evidence>
<dbReference type="Gene3D" id="3.30.70.330">
    <property type="match status" value="1"/>
</dbReference>
<dbReference type="SUPFAM" id="SSF54928">
    <property type="entry name" value="RNA-binding domain, RBD"/>
    <property type="match status" value="1"/>
</dbReference>
<dbReference type="InterPro" id="IPR035979">
    <property type="entry name" value="RBD_domain_sf"/>
</dbReference>
<accession>A0A915MHT5</accession>
<dbReference type="Proteomes" id="UP000887561">
    <property type="component" value="Unplaced"/>
</dbReference>